<dbReference type="InterPro" id="IPR050644">
    <property type="entry name" value="PG_Glycine_Bridge_Synth"/>
</dbReference>
<dbReference type="Proteomes" id="UP000177006">
    <property type="component" value="Unassembled WGS sequence"/>
</dbReference>
<keyword evidence="6" id="KW-0961">Cell wall biogenesis/degradation</keyword>
<dbReference type="PROSITE" id="PS51191">
    <property type="entry name" value="FEMABX"/>
    <property type="match status" value="1"/>
</dbReference>
<evidence type="ECO:0000313" key="7">
    <source>
        <dbReference type="EMBL" id="OGD63284.1"/>
    </source>
</evidence>
<dbReference type="InterPro" id="IPR016181">
    <property type="entry name" value="Acyl_CoA_acyltransferase"/>
</dbReference>
<evidence type="ECO:0000256" key="4">
    <source>
        <dbReference type="ARBA" id="ARBA00022984"/>
    </source>
</evidence>
<dbReference type="PANTHER" id="PTHR36174">
    <property type="entry name" value="LIPID II:GLYCINE GLYCYLTRANSFERASE"/>
    <property type="match status" value="1"/>
</dbReference>
<keyword evidence="5" id="KW-0012">Acyltransferase</keyword>
<dbReference type="SUPFAM" id="SSF55729">
    <property type="entry name" value="Acyl-CoA N-acyltransferases (Nat)"/>
    <property type="match status" value="2"/>
</dbReference>
<evidence type="ECO:0000256" key="6">
    <source>
        <dbReference type="ARBA" id="ARBA00023316"/>
    </source>
</evidence>
<organism evidence="7 8">
    <name type="scientific">Candidatus Beckwithbacteria bacterium RBG_13_42_9</name>
    <dbReference type="NCBI Taxonomy" id="1797457"/>
    <lineage>
        <taxon>Bacteria</taxon>
        <taxon>Candidatus Beckwithiibacteriota</taxon>
    </lineage>
</organism>
<sequence>MIIVRIVDDQTTWETFLSQNPQQNFLQSWCWLEMQKHSGKNVFPLGFYLDNQLQGIALLIKEEARRGPYLACPGGPVLNWDYPKYLKIFTSISRKVAEAVGAWFIRIRPTVKENNVILNTLTKNGFNKAPMHMDAETTWQLDLNPDENELLNQMAKDHRYEIRKAARLGIKVIASSCLKDVKILYQLQLETARRQNFVPFSIDHLMEEFLAFKKRNKAIIFKAVYQGQSIAMGLTIFYGKEAIYHYAAANSLSRKMSGAYAICWEAIREAKRRNLSRFNFWGIAPATNQHHRFTGLNHFKMGFGGERVELVHAHDLVIDPRYWLTYSFESLRRLYRRL</sequence>
<evidence type="ECO:0008006" key="9">
    <source>
        <dbReference type="Google" id="ProtNLM"/>
    </source>
</evidence>
<protein>
    <recommendedName>
        <fullName evidence="9">BioF2-like acetyltransferase domain-containing protein</fullName>
    </recommendedName>
</protein>
<dbReference type="EMBL" id="MEZK01000010">
    <property type="protein sequence ID" value="OGD63284.1"/>
    <property type="molecule type" value="Genomic_DNA"/>
</dbReference>
<dbReference type="AlphaFoldDB" id="A0A1F5E7R2"/>
<accession>A0A1F5E7R2</accession>
<dbReference type="Gene3D" id="3.40.630.30">
    <property type="match status" value="2"/>
</dbReference>
<dbReference type="GO" id="GO:0071555">
    <property type="term" value="P:cell wall organization"/>
    <property type="evidence" value="ECO:0007669"/>
    <property type="project" value="UniProtKB-KW"/>
</dbReference>
<evidence type="ECO:0000256" key="1">
    <source>
        <dbReference type="ARBA" id="ARBA00009943"/>
    </source>
</evidence>
<evidence type="ECO:0000256" key="3">
    <source>
        <dbReference type="ARBA" id="ARBA00022960"/>
    </source>
</evidence>
<dbReference type="InterPro" id="IPR003447">
    <property type="entry name" value="FEMABX"/>
</dbReference>
<evidence type="ECO:0000256" key="5">
    <source>
        <dbReference type="ARBA" id="ARBA00023315"/>
    </source>
</evidence>
<dbReference type="Pfam" id="PF02388">
    <property type="entry name" value="FemAB"/>
    <property type="match status" value="2"/>
</dbReference>
<reference evidence="7 8" key="1">
    <citation type="journal article" date="2016" name="Nat. Commun.">
        <title>Thousands of microbial genomes shed light on interconnected biogeochemical processes in an aquifer system.</title>
        <authorList>
            <person name="Anantharaman K."/>
            <person name="Brown C.T."/>
            <person name="Hug L.A."/>
            <person name="Sharon I."/>
            <person name="Castelle C.J."/>
            <person name="Probst A.J."/>
            <person name="Thomas B.C."/>
            <person name="Singh A."/>
            <person name="Wilkins M.J."/>
            <person name="Karaoz U."/>
            <person name="Brodie E.L."/>
            <person name="Williams K.H."/>
            <person name="Hubbard S.S."/>
            <person name="Banfield J.F."/>
        </authorList>
    </citation>
    <scope>NUCLEOTIDE SEQUENCE [LARGE SCALE GENOMIC DNA]</scope>
</reference>
<dbReference type="STRING" id="1797457.A2160_02190"/>
<name>A0A1F5E7R2_9BACT</name>
<keyword evidence="4" id="KW-0573">Peptidoglycan synthesis</keyword>
<dbReference type="GO" id="GO:0009252">
    <property type="term" value="P:peptidoglycan biosynthetic process"/>
    <property type="evidence" value="ECO:0007669"/>
    <property type="project" value="UniProtKB-KW"/>
</dbReference>
<comment type="caution">
    <text evidence="7">The sequence shown here is derived from an EMBL/GenBank/DDBJ whole genome shotgun (WGS) entry which is preliminary data.</text>
</comment>
<keyword evidence="3" id="KW-0133">Cell shape</keyword>
<proteinExistence type="inferred from homology"/>
<evidence type="ECO:0000313" key="8">
    <source>
        <dbReference type="Proteomes" id="UP000177006"/>
    </source>
</evidence>
<dbReference type="GO" id="GO:0008360">
    <property type="term" value="P:regulation of cell shape"/>
    <property type="evidence" value="ECO:0007669"/>
    <property type="project" value="UniProtKB-KW"/>
</dbReference>
<keyword evidence="2" id="KW-0808">Transferase</keyword>
<dbReference type="PANTHER" id="PTHR36174:SF1">
    <property type="entry name" value="LIPID II:GLYCINE GLYCYLTRANSFERASE"/>
    <property type="match status" value="1"/>
</dbReference>
<gene>
    <name evidence="7" type="ORF">A2160_02190</name>
</gene>
<dbReference type="GO" id="GO:0016755">
    <property type="term" value="F:aminoacyltransferase activity"/>
    <property type="evidence" value="ECO:0007669"/>
    <property type="project" value="InterPro"/>
</dbReference>
<evidence type="ECO:0000256" key="2">
    <source>
        <dbReference type="ARBA" id="ARBA00022679"/>
    </source>
</evidence>
<comment type="similarity">
    <text evidence="1">Belongs to the FemABX family.</text>
</comment>